<evidence type="ECO:0000256" key="8">
    <source>
        <dbReference type="ARBA" id="ARBA00022695"/>
    </source>
</evidence>
<comment type="caution">
    <text evidence="16">The sequence shown here is derived from an EMBL/GenBank/DDBJ whole genome shotgun (WGS) entry which is preliminary data.</text>
</comment>
<evidence type="ECO:0000259" key="15">
    <source>
        <dbReference type="PROSITE" id="PS51163"/>
    </source>
</evidence>
<feature type="binding site" evidence="14">
    <location>
        <position position="59"/>
    </location>
    <ligand>
        <name>ATP</name>
        <dbReference type="ChEBI" id="CHEBI:30616"/>
    </ligand>
</feature>
<evidence type="ECO:0000256" key="13">
    <source>
        <dbReference type="PIRNR" id="PIRNR004930"/>
    </source>
</evidence>
<dbReference type="InterPro" id="IPR038385">
    <property type="entry name" value="Sua5/YwlC_C"/>
</dbReference>
<evidence type="ECO:0000256" key="7">
    <source>
        <dbReference type="ARBA" id="ARBA00022694"/>
    </source>
</evidence>
<evidence type="ECO:0000256" key="4">
    <source>
        <dbReference type="ARBA" id="ARBA00015492"/>
    </source>
</evidence>
<protein>
    <recommendedName>
        <fullName evidence="4 13">Threonylcarbamoyl-AMP synthase</fullName>
        <shortName evidence="13">TC-AMP synthase</shortName>
        <ecNumber evidence="3 13">2.7.7.87</ecNumber>
    </recommendedName>
    <alternativeName>
        <fullName evidence="11 13">L-threonylcarbamoyladenylate synthase</fullName>
    </alternativeName>
</protein>
<evidence type="ECO:0000256" key="14">
    <source>
        <dbReference type="PIRSR" id="PIRSR004930-1"/>
    </source>
</evidence>
<keyword evidence="5 13" id="KW-0963">Cytoplasm</keyword>
<sequence length="330" mass="36455">METRYLQFNDAHLRCAADLIRRGELVAFPTETVYGLGCDATDEQAVKRTYLAKGRPSDNPLIVHVWSKGQIPEIARDVSPDAQKIIDCIMPASITVVLPKRKIIPDCVTAGLNTVAVRMPRSQQARDFLRYCDVPVAAPSANTSSRPSPTTWQAVKEDMDGRIAAVLCGSPCDVGIESTVVDMCGEQPLILRPGIVTADMLEELLGKKVRVVTDPKEKVNSPGVRYKHYAPKVPMALELEGDEQKLKNLYLKLQAEGKNPVLLVENPQNFPGFNVYCIGQTDREVSRNLFSNLRALEKNYGYIIASFSSKTAFAQSILNRLVRSASHNVV</sequence>
<keyword evidence="6 13" id="KW-0808">Transferase</keyword>
<dbReference type="PANTHER" id="PTHR17490:SF16">
    <property type="entry name" value="THREONYLCARBAMOYL-AMP SYNTHASE"/>
    <property type="match status" value="1"/>
</dbReference>
<feature type="binding site" evidence="14">
    <location>
        <position position="138"/>
    </location>
    <ligand>
        <name>L-threonine</name>
        <dbReference type="ChEBI" id="CHEBI:57926"/>
    </ligand>
</feature>
<dbReference type="EC" id="2.7.7.87" evidence="3 13"/>
<feature type="binding site" evidence="14">
    <location>
        <position position="32"/>
    </location>
    <ligand>
        <name>L-threonine</name>
        <dbReference type="ChEBI" id="CHEBI:57926"/>
    </ligand>
</feature>
<comment type="subcellular location">
    <subcellularLocation>
        <location evidence="1 13">Cytoplasm</location>
    </subcellularLocation>
</comment>
<accession>A0A9D1MWX3</accession>
<keyword evidence="10 13" id="KW-0067">ATP-binding</keyword>
<dbReference type="GO" id="GO:0008033">
    <property type="term" value="P:tRNA processing"/>
    <property type="evidence" value="ECO:0007669"/>
    <property type="project" value="UniProtKB-KW"/>
</dbReference>
<feature type="domain" description="YrdC-like" evidence="15">
    <location>
        <begin position="10"/>
        <end position="196"/>
    </location>
</feature>
<reference evidence="16" key="2">
    <citation type="journal article" date="2021" name="PeerJ">
        <title>Extensive microbial diversity within the chicken gut microbiome revealed by metagenomics and culture.</title>
        <authorList>
            <person name="Gilroy R."/>
            <person name="Ravi A."/>
            <person name="Getino M."/>
            <person name="Pursley I."/>
            <person name="Horton D.L."/>
            <person name="Alikhan N.F."/>
            <person name="Baker D."/>
            <person name="Gharbi K."/>
            <person name="Hall N."/>
            <person name="Watson M."/>
            <person name="Adriaenssens E.M."/>
            <person name="Foster-Nyarko E."/>
            <person name="Jarju S."/>
            <person name="Secka A."/>
            <person name="Antonio M."/>
            <person name="Oren A."/>
            <person name="Chaudhuri R.R."/>
            <person name="La Ragione R."/>
            <person name="Hildebrand F."/>
            <person name="Pallen M.J."/>
        </authorList>
    </citation>
    <scope>NUCLEOTIDE SEQUENCE</scope>
    <source>
        <strain evidence="16">ChiHjej12B11-7776</strain>
    </source>
</reference>
<evidence type="ECO:0000256" key="6">
    <source>
        <dbReference type="ARBA" id="ARBA00022679"/>
    </source>
</evidence>
<dbReference type="InterPro" id="IPR010923">
    <property type="entry name" value="T(6)A37_SUA5"/>
</dbReference>
<comment type="catalytic activity">
    <reaction evidence="12 13">
        <text>L-threonine + hydrogencarbonate + ATP = L-threonylcarbamoyladenylate + diphosphate + H2O</text>
        <dbReference type="Rhea" id="RHEA:36407"/>
        <dbReference type="ChEBI" id="CHEBI:15377"/>
        <dbReference type="ChEBI" id="CHEBI:17544"/>
        <dbReference type="ChEBI" id="CHEBI:30616"/>
        <dbReference type="ChEBI" id="CHEBI:33019"/>
        <dbReference type="ChEBI" id="CHEBI:57926"/>
        <dbReference type="ChEBI" id="CHEBI:73682"/>
        <dbReference type="EC" id="2.7.7.87"/>
    </reaction>
</comment>
<evidence type="ECO:0000313" key="16">
    <source>
        <dbReference type="EMBL" id="HIU90646.1"/>
    </source>
</evidence>
<reference evidence="16" key="1">
    <citation type="submission" date="2020-10" db="EMBL/GenBank/DDBJ databases">
        <authorList>
            <person name="Gilroy R."/>
        </authorList>
    </citation>
    <scope>NUCLEOTIDE SEQUENCE</scope>
    <source>
        <strain evidence="16">ChiHjej12B11-7776</strain>
    </source>
</reference>
<dbReference type="GO" id="GO:0000049">
    <property type="term" value="F:tRNA binding"/>
    <property type="evidence" value="ECO:0007669"/>
    <property type="project" value="TreeGrafter"/>
</dbReference>
<evidence type="ECO:0000256" key="11">
    <source>
        <dbReference type="ARBA" id="ARBA00029774"/>
    </source>
</evidence>
<keyword evidence="9 13" id="KW-0547">Nucleotide-binding</keyword>
<dbReference type="Gene3D" id="3.40.50.11030">
    <property type="entry name" value="Threonylcarbamoyl-AMP synthase, C-terminal domain"/>
    <property type="match status" value="1"/>
</dbReference>
<feature type="binding site" evidence="14">
    <location>
        <position position="114"/>
    </location>
    <ligand>
        <name>ATP</name>
        <dbReference type="ChEBI" id="CHEBI:30616"/>
    </ligand>
</feature>
<dbReference type="Pfam" id="PF03481">
    <property type="entry name" value="Sua5_C"/>
    <property type="match status" value="1"/>
</dbReference>
<dbReference type="GO" id="GO:0005524">
    <property type="term" value="F:ATP binding"/>
    <property type="evidence" value="ECO:0007669"/>
    <property type="project" value="UniProtKB-UniRule"/>
</dbReference>
<dbReference type="PANTHER" id="PTHR17490">
    <property type="entry name" value="SUA5"/>
    <property type="match status" value="1"/>
</dbReference>
<evidence type="ECO:0000256" key="12">
    <source>
        <dbReference type="ARBA" id="ARBA00048366"/>
    </source>
</evidence>
<feature type="binding site" evidence="14">
    <location>
        <position position="118"/>
    </location>
    <ligand>
        <name>ATP</name>
        <dbReference type="ChEBI" id="CHEBI:30616"/>
    </ligand>
</feature>
<dbReference type="InterPro" id="IPR017945">
    <property type="entry name" value="DHBP_synth_RibB-like_a/b_dom"/>
</dbReference>
<evidence type="ECO:0000256" key="1">
    <source>
        <dbReference type="ARBA" id="ARBA00004496"/>
    </source>
</evidence>
<proteinExistence type="inferred from homology"/>
<evidence type="ECO:0000256" key="9">
    <source>
        <dbReference type="ARBA" id="ARBA00022741"/>
    </source>
</evidence>
<evidence type="ECO:0000256" key="5">
    <source>
        <dbReference type="ARBA" id="ARBA00022490"/>
    </source>
</evidence>
<dbReference type="EMBL" id="DVOC01000025">
    <property type="protein sequence ID" value="HIU90646.1"/>
    <property type="molecule type" value="Genomic_DNA"/>
</dbReference>
<dbReference type="Gene3D" id="3.90.870.10">
    <property type="entry name" value="DHBP synthase"/>
    <property type="match status" value="1"/>
</dbReference>
<dbReference type="AlphaFoldDB" id="A0A9D1MWX3"/>
<dbReference type="Pfam" id="PF01300">
    <property type="entry name" value="Sua5_yciO_yrdC"/>
    <property type="match status" value="1"/>
</dbReference>
<organism evidence="16 17">
    <name type="scientific">Candidatus Fimimonas merdipullorum</name>
    <dbReference type="NCBI Taxonomy" id="2840822"/>
    <lineage>
        <taxon>Bacteria</taxon>
        <taxon>Pseudomonadati</taxon>
        <taxon>Myxococcota</taxon>
        <taxon>Myxococcia</taxon>
        <taxon>Myxococcales</taxon>
        <taxon>Cystobacterineae</taxon>
        <taxon>Myxococcaceae</taxon>
        <taxon>Myxococcaceae incertae sedis</taxon>
        <taxon>Candidatus Fimimonas</taxon>
    </lineage>
</organism>
<dbReference type="NCBIfam" id="TIGR00057">
    <property type="entry name" value="L-threonylcarbamoyladenylate synthase"/>
    <property type="match status" value="1"/>
</dbReference>
<feature type="binding site" evidence="14">
    <location>
        <position position="178"/>
    </location>
    <ligand>
        <name>L-threonine</name>
        <dbReference type="ChEBI" id="CHEBI:57926"/>
    </ligand>
</feature>
<dbReference type="Proteomes" id="UP000886852">
    <property type="component" value="Unassembled WGS sequence"/>
</dbReference>
<comment type="similarity">
    <text evidence="2 13">Belongs to the SUA5 family.</text>
</comment>
<dbReference type="PROSITE" id="PS51163">
    <property type="entry name" value="YRDC"/>
    <property type="match status" value="1"/>
</dbReference>
<dbReference type="InterPro" id="IPR005145">
    <property type="entry name" value="Sua5_C"/>
</dbReference>
<feature type="binding site" evidence="14">
    <location>
        <position position="64"/>
    </location>
    <ligand>
        <name>L-threonine</name>
        <dbReference type="ChEBI" id="CHEBI:57926"/>
    </ligand>
</feature>
<evidence type="ECO:0000313" key="17">
    <source>
        <dbReference type="Proteomes" id="UP000886852"/>
    </source>
</evidence>
<feature type="binding site" evidence="14">
    <location>
        <position position="55"/>
    </location>
    <ligand>
        <name>ATP</name>
        <dbReference type="ChEBI" id="CHEBI:30616"/>
    </ligand>
</feature>
<dbReference type="GO" id="GO:0003725">
    <property type="term" value="F:double-stranded RNA binding"/>
    <property type="evidence" value="ECO:0007669"/>
    <property type="project" value="UniProtKB-UniRule"/>
</dbReference>
<feature type="binding site" evidence="14">
    <location>
        <position position="148"/>
    </location>
    <ligand>
        <name>ATP</name>
        <dbReference type="ChEBI" id="CHEBI:30616"/>
    </ligand>
</feature>
<feature type="binding site" evidence="14">
    <location>
        <position position="140"/>
    </location>
    <ligand>
        <name>ATP</name>
        <dbReference type="ChEBI" id="CHEBI:30616"/>
    </ligand>
</feature>
<dbReference type="PIRSF" id="PIRSF004930">
    <property type="entry name" value="Tln_factor_SUA5"/>
    <property type="match status" value="1"/>
</dbReference>
<dbReference type="GO" id="GO:0006450">
    <property type="term" value="P:regulation of translational fidelity"/>
    <property type="evidence" value="ECO:0007669"/>
    <property type="project" value="TreeGrafter"/>
</dbReference>
<dbReference type="SUPFAM" id="SSF55821">
    <property type="entry name" value="YrdC/RibB"/>
    <property type="match status" value="1"/>
</dbReference>
<dbReference type="InterPro" id="IPR006070">
    <property type="entry name" value="Sua5-like_dom"/>
</dbReference>
<dbReference type="InterPro" id="IPR050156">
    <property type="entry name" value="TC-AMP_synthase_SUA5"/>
</dbReference>
<keyword evidence="8 13" id="KW-0548">Nucleotidyltransferase</keyword>
<dbReference type="GO" id="GO:0061710">
    <property type="term" value="F:L-threonylcarbamoyladenylate synthase"/>
    <property type="evidence" value="ECO:0007669"/>
    <property type="project" value="UniProtKB-EC"/>
</dbReference>
<evidence type="ECO:0000256" key="10">
    <source>
        <dbReference type="ARBA" id="ARBA00022840"/>
    </source>
</evidence>
<keyword evidence="7 13" id="KW-0819">tRNA processing</keyword>
<evidence type="ECO:0000256" key="3">
    <source>
        <dbReference type="ARBA" id="ARBA00012584"/>
    </source>
</evidence>
<dbReference type="GO" id="GO:0005737">
    <property type="term" value="C:cytoplasm"/>
    <property type="evidence" value="ECO:0007669"/>
    <property type="project" value="UniProtKB-SubCell"/>
</dbReference>
<gene>
    <name evidence="16" type="ORF">IAC72_01340</name>
</gene>
<name>A0A9D1MWX3_9BACT</name>
<feature type="binding site" evidence="14">
    <location>
        <position position="229"/>
    </location>
    <ligand>
        <name>ATP</name>
        <dbReference type="ChEBI" id="CHEBI:30616"/>
    </ligand>
</feature>
<feature type="binding site" evidence="14">
    <location>
        <position position="192"/>
    </location>
    <ligand>
        <name>ATP</name>
        <dbReference type="ChEBI" id="CHEBI:30616"/>
    </ligand>
</feature>
<comment type="function">
    <text evidence="13">Required for the formation of a threonylcarbamoyl group on adenosine at position 37 (t(6)A37) in tRNAs that read codons beginning with adenine.</text>
</comment>
<evidence type="ECO:0000256" key="2">
    <source>
        <dbReference type="ARBA" id="ARBA00007663"/>
    </source>
</evidence>